<protein>
    <recommendedName>
        <fullName evidence="4">Holin</fullName>
    </recommendedName>
</protein>
<evidence type="ECO:0000313" key="3">
    <source>
        <dbReference type="Proteomes" id="UP000192903"/>
    </source>
</evidence>
<evidence type="ECO:0008006" key="4">
    <source>
        <dbReference type="Google" id="ProtNLM"/>
    </source>
</evidence>
<keyword evidence="3" id="KW-1185">Reference proteome</keyword>
<proteinExistence type="predicted"/>
<keyword evidence="1" id="KW-0812">Transmembrane</keyword>
<dbReference type="AlphaFoldDB" id="A0A1X7FAF6"/>
<dbReference type="EMBL" id="FXAF01000006">
    <property type="protein sequence ID" value="SMF49181.1"/>
    <property type="molecule type" value="Genomic_DNA"/>
</dbReference>
<keyword evidence="1" id="KW-1133">Transmembrane helix</keyword>
<sequence>MDGMKTWYQSKTVWGALIAVGASFLQMAGIELGQDVQADLADIAVTLAGVAGGLLAIYGRIAAQSGIGGK</sequence>
<evidence type="ECO:0000313" key="2">
    <source>
        <dbReference type="EMBL" id="SMF49181.1"/>
    </source>
</evidence>
<name>A0A1X7FAF6_9HYPH</name>
<reference evidence="3" key="1">
    <citation type="submission" date="2017-04" db="EMBL/GenBank/DDBJ databases">
        <authorList>
            <person name="Varghese N."/>
            <person name="Submissions S."/>
        </authorList>
    </citation>
    <scope>NUCLEOTIDE SEQUENCE [LARGE SCALE GENOMIC DNA]</scope>
    <source>
        <strain evidence="3">B4P</strain>
    </source>
</reference>
<dbReference type="Proteomes" id="UP000192903">
    <property type="component" value="Unassembled WGS sequence"/>
</dbReference>
<dbReference type="OrthoDB" id="7508901at2"/>
<keyword evidence="1" id="KW-0472">Membrane</keyword>
<feature type="transmembrane region" description="Helical" evidence="1">
    <location>
        <begin position="43"/>
        <end position="63"/>
    </location>
</feature>
<dbReference type="RefSeq" id="WP_085422772.1">
    <property type="nucleotide sequence ID" value="NZ_FXAF01000006.1"/>
</dbReference>
<organism evidence="2 3">
    <name type="scientific">Xaviernesmea oryzae</name>
    <dbReference type="NCBI Taxonomy" id="464029"/>
    <lineage>
        <taxon>Bacteria</taxon>
        <taxon>Pseudomonadati</taxon>
        <taxon>Pseudomonadota</taxon>
        <taxon>Alphaproteobacteria</taxon>
        <taxon>Hyphomicrobiales</taxon>
        <taxon>Rhizobiaceae</taxon>
        <taxon>Rhizobium/Agrobacterium group</taxon>
        <taxon>Xaviernesmea</taxon>
    </lineage>
</organism>
<accession>A0A1X7FAF6</accession>
<gene>
    <name evidence="2" type="ORF">SAMN02982989_2613</name>
</gene>
<dbReference type="STRING" id="464029.SAMN02982989_2613"/>
<evidence type="ECO:0000256" key="1">
    <source>
        <dbReference type="SAM" id="Phobius"/>
    </source>
</evidence>